<dbReference type="SMART" id="SM00089">
    <property type="entry name" value="PKD"/>
    <property type="match status" value="2"/>
</dbReference>
<dbReference type="InterPro" id="IPR022409">
    <property type="entry name" value="PKD/Chitinase_dom"/>
</dbReference>
<dbReference type="PROSITE" id="PS51175">
    <property type="entry name" value="CBM6"/>
    <property type="match status" value="1"/>
</dbReference>
<gene>
    <name evidence="6" type="ORF">ACFOLH_09985</name>
</gene>
<dbReference type="PROSITE" id="PS50093">
    <property type="entry name" value="PKD"/>
    <property type="match status" value="1"/>
</dbReference>
<dbReference type="InterPro" id="IPR054470">
    <property type="entry name" value="FIMAH_dom"/>
</dbReference>
<dbReference type="Proteomes" id="UP001595685">
    <property type="component" value="Unassembled WGS sequence"/>
</dbReference>
<dbReference type="Pfam" id="PF07995">
    <property type="entry name" value="GSDH"/>
    <property type="match status" value="1"/>
</dbReference>
<dbReference type="SUPFAM" id="SSF49299">
    <property type="entry name" value="PKD domain"/>
    <property type="match status" value="2"/>
</dbReference>
<dbReference type="InterPro" id="IPR035986">
    <property type="entry name" value="PKD_dom_sf"/>
</dbReference>
<dbReference type="CDD" id="cd00146">
    <property type="entry name" value="PKD"/>
    <property type="match status" value="1"/>
</dbReference>
<dbReference type="InterPro" id="IPR013783">
    <property type="entry name" value="Ig-like_fold"/>
</dbReference>
<dbReference type="InterPro" id="IPR013320">
    <property type="entry name" value="ConA-like_dom_sf"/>
</dbReference>
<dbReference type="Gene3D" id="2.60.120.260">
    <property type="entry name" value="Galactose-binding domain-like"/>
    <property type="match status" value="1"/>
</dbReference>
<keyword evidence="1 3" id="KW-0732">Signal</keyword>
<dbReference type="Gene3D" id="2.60.120.200">
    <property type="match status" value="2"/>
</dbReference>
<evidence type="ECO:0000259" key="5">
    <source>
        <dbReference type="PROSITE" id="PS51175"/>
    </source>
</evidence>
<dbReference type="SUPFAM" id="SSF49785">
    <property type="entry name" value="Galactose-binding domain-like"/>
    <property type="match status" value="1"/>
</dbReference>
<evidence type="ECO:0000313" key="7">
    <source>
        <dbReference type="Proteomes" id="UP001595685"/>
    </source>
</evidence>
<reference evidence="7" key="1">
    <citation type="journal article" date="2019" name="Int. J. Syst. Evol. Microbiol.">
        <title>The Global Catalogue of Microorganisms (GCM) 10K type strain sequencing project: providing services to taxonomists for standard genome sequencing and annotation.</title>
        <authorList>
            <consortium name="The Broad Institute Genomics Platform"/>
            <consortium name="The Broad Institute Genome Sequencing Center for Infectious Disease"/>
            <person name="Wu L."/>
            <person name="Ma J."/>
        </authorList>
    </citation>
    <scope>NUCLEOTIDE SEQUENCE [LARGE SCALE GENOMIC DNA]</scope>
    <source>
        <strain evidence="7">NCAIM B.02333</strain>
    </source>
</reference>
<dbReference type="CDD" id="cd04084">
    <property type="entry name" value="CBM6_xylanase-like"/>
    <property type="match status" value="1"/>
</dbReference>
<proteinExistence type="predicted"/>
<dbReference type="Pfam" id="PF18911">
    <property type="entry name" value="PKD_4"/>
    <property type="match status" value="1"/>
</dbReference>
<dbReference type="SMART" id="SM00606">
    <property type="entry name" value="CBD_IV"/>
    <property type="match status" value="1"/>
</dbReference>
<evidence type="ECO:0000259" key="4">
    <source>
        <dbReference type="PROSITE" id="PS50093"/>
    </source>
</evidence>
<dbReference type="InterPro" id="IPR011042">
    <property type="entry name" value="6-blade_b-propeller_TolB-like"/>
</dbReference>
<evidence type="ECO:0000256" key="2">
    <source>
        <dbReference type="SAM" id="MobiDB-lite"/>
    </source>
</evidence>
<dbReference type="PANTHER" id="PTHR40469:SF2">
    <property type="entry name" value="GALACTOSE-BINDING DOMAIN-LIKE SUPERFAMILY PROTEIN"/>
    <property type="match status" value="1"/>
</dbReference>
<dbReference type="InterPro" id="IPR006584">
    <property type="entry name" value="Cellulose-bd_IV"/>
</dbReference>
<dbReference type="Gene3D" id="2.60.40.10">
    <property type="entry name" value="Immunoglobulins"/>
    <property type="match status" value="4"/>
</dbReference>
<dbReference type="InterPro" id="IPR005084">
    <property type="entry name" value="CBM6"/>
</dbReference>
<evidence type="ECO:0000256" key="3">
    <source>
        <dbReference type="SAM" id="SignalP"/>
    </source>
</evidence>
<dbReference type="Pfam" id="PF17851">
    <property type="entry name" value="GH43_C2"/>
    <property type="match status" value="2"/>
</dbReference>
<dbReference type="Pfam" id="PF22888">
    <property type="entry name" value="FIMAH"/>
    <property type="match status" value="1"/>
</dbReference>
<evidence type="ECO:0000313" key="6">
    <source>
        <dbReference type="EMBL" id="MFC3688670.1"/>
    </source>
</evidence>
<protein>
    <submittedName>
        <fullName evidence="6">ThuA domain-containing protein</fullName>
    </submittedName>
</protein>
<dbReference type="SUPFAM" id="SSF50952">
    <property type="entry name" value="Soluble quinoprotein glucose dehydrogenase"/>
    <property type="match status" value="1"/>
</dbReference>
<dbReference type="Gene3D" id="3.40.50.880">
    <property type="match status" value="1"/>
</dbReference>
<keyword evidence="7" id="KW-1185">Reference proteome</keyword>
<name>A0ABV7WFQ0_9MICO</name>
<dbReference type="EMBL" id="JBHRWW010000005">
    <property type="protein sequence ID" value="MFC3688670.1"/>
    <property type="molecule type" value="Genomic_DNA"/>
</dbReference>
<evidence type="ECO:0000256" key="1">
    <source>
        <dbReference type="ARBA" id="ARBA00022729"/>
    </source>
</evidence>
<dbReference type="SUPFAM" id="SSF49899">
    <property type="entry name" value="Concanavalin A-like lectins/glucanases"/>
    <property type="match status" value="2"/>
</dbReference>
<feature type="chain" id="PRO_5047224510" evidence="3">
    <location>
        <begin position="43"/>
        <end position="1861"/>
    </location>
</feature>
<dbReference type="InterPro" id="IPR029062">
    <property type="entry name" value="Class_I_gatase-like"/>
</dbReference>
<dbReference type="InterPro" id="IPR011041">
    <property type="entry name" value="Quinoprot_gluc/sorb_DH_b-prop"/>
</dbReference>
<dbReference type="InterPro" id="IPR000601">
    <property type="entry name" value="PKD_dom"/>
</dbReference>
<organism evidence="6 7">
    <name type="scientific">Aquipuribacter hungaricus</name>
    <dbReference type="NCBI Taxonomy" id="545624"/>
    <lineage>
        <taxon>Bacteria</taxon>
        <taxon>Bacillati</taxon>
        <taxon>Actinomycetota</taxon>
        <taxon>Actinomycetes</taxon>
        <taxon>Micrococcales</taxon>
        <taxon>Intrasporangiaceae</taxon>
        <taxon>Aquipuribacter</taxon>
    </lineage>
</organism>
<dbReference type="NCBIfam" id="NF047446">
    <property type="entry name" value="barrel_OmpL47"/>
    <property type="match status" value="1"/>
</dbReference>
<dbReference type="InterPro" id="IPR029010">
    <property type="entry name" value="ThuA-like"/>
</dbReference>
<dbReference type="Pfam" id="PF00801">
    <property type="entry name" value="PKD"/>
    <property type="match status" value="1"/>
</dbReference>
<feature type="domain" description="PKD" evidence="4">
    <location>
        <begin position="732"/>
        <end position="814"/>
    </location>
</feature>
<comment type="caution">
    <text evidence="6">The sequence shown here is derived from an EMBL/GenBank/DDBJ whole genome shotgun (WGS) entry which is preliminary data.</text>
</comment>
<dbReference type="InterPro" id="IPR058094">
    <property type="entry name" value="Ig-like_OmpL47-like"/>
</dbReference>
<sequence>MLPPRGTPPLLSPRRRAGSTLTAALAVGALGAGLLGAAPATAHPSDDPGHTHPAPAGAAALAAPPVGEGRFDVLVFSKTAGFRHGSIESGIAAIEALGTANDFSVTATEDASVFTTEGLAPYEAVVWLSTTGDVLDAAQEAAFQAYVEAGGGYAGVHSATDTEYDWSFYGDLVGAYFLGHPQNQTATVVVEDPAHPSTDDLPTEWSRFDEWYSFRTNPRDEVHVLASLDETTYSPGGNAMGADHPIAWCQDVEAGRSWYTALGHTNESYAEPEFLGHLLGGIETAAGAVASDCSATSDDSFEKVALDENTSNPMEIDVADDGRVFYIERNGQVRLIEPNGSVRTVLDLDVTTVQEFGLVGIALDPAFTTNGWVYLYWSPEGSAVDKVSRFTMGATSIDPATEAVVLEVPVQREQCCHAGGALEFDTQGNLYIATGDNTNPFESQGYAPTDERAGRAAFDAQRTSANTNSLSGKVLRITPQADGTYTVPEGNLFAAGTALTRPEIYGMGFRNPFRIGIDPLTDQLMVADYGPDAGASSPTRGPDGRVEWQVLTQPGNYGWPYCHGGNTPYVDWNFATNTGSGLYSCTAPVNNSPNNTGLTQLPPAIAAQIWYGRESTSTYPGIGTGGAPMAGPAYVYDPELDSDRKWPAYFADKALLGEWNTGQLYNVLLSEDRSEPVKATEFLPRGLIIKPMAWDWGPDGALYMLDWGSGFGGNNADSGVYRIDYLAASRAPVVIASADVTSGPTPLTVTFSSAGTFDPNGGTVLTYAWDLDGDGDTDSTEASPTYTYSTAGAYQALLTVTNEAERTATATVNIAAGNTRPTVEITGPPEGGFTEFGDTVGYSVSVTDPEDDAAGVDTCPGVVVKPALGHNDHGHPGEQSVGCEGEFVATIDDSHGPEADIFVIVEADYTDKGGAGGAPVLTGTDILTLQPKRKQAEYFTSTGRAPGSAAGGDAGVVAETTTDTAGGFQNIGFTEDGDYVTYEPVNLAGIDAVSVRAASDTAGGLVELRWDAADGPVLGTVDVTNTGGWQSYRDFRVDLVDDLPTESGTLFVVFQSRTGEAGSLMNVNWFQFIGTGVSANSAPTLDSVTATPDEGEAPLPVTLTAAVSDIDGDSFTGVWTTGIAGDEPREGLTTDVVYTEPGTYTATFRATDERGAFRVATVEIEVDAVPLQPCFGARSDQFDGTSLDDARWDVVRPDGTLRVEDGALVLPTTATDIYQTPNTTTNIVVQDLQPGAFQATTKVTLAAREQYQQAGLVLYGDDDNYIKMVVQGRTATSDAAGRVFQFLKETGAVATEFNTPGIGAAFPDTFWVRLTSTNGTDVTGQYSADGVTFTDMGQTVTTAGITNARIGLLSLTGSGNEPVLDAEFDSFTITPDETAEAVTPSDEFDGTALDTCRWQVVREEPSALTLAGGELTLLTPNGDIYTTPNSASVTNLVLQDAPEGDWTVETKLDTSALVQQYQQGGLIAWVDDDNYVKFDHVVTSALGAASVASSLELRSELGSVIQNPQPSSEQVARGDVWLRLSKAGDTFTGEYSLDGTTWVAVGGTTGVGNAAIGGSDDLKVGVFTIGTSQAARVPVSFDWFRVLGGDEPDPDTTAPVVTATLAPEAPASGWWTAPATVTLAATDDSQAGGGVVYTEYRTGDGDWLEYTAPVTLDPALLGDGEHVLSYRATDASGNVSEVGSVTVRFDTAGPTVVLTGVTDGATLGDSQSIDLSSAAEDAGSGVASLTLTVDGEPVQAGTLELWALDLGAHELVVTAVDVAGNTTTTTVGFTTTTSLADMAALLDAFVEDGRLDATLAGKLGDRVEQAQSFVDRGRAAELRTAVALFRFDVLVNRQVTDPEVRAVLLRDSGAVRQDLGG</sequence>
<dbReference type="SUPFAM" id="SSF52317">
    <property type="entry name" value="Class I glutamine amidotransferase-like"/>
    <property type="match status" value="1"/>
</dbReference>
<feature type="signal peptide" evidence="3">
    <location>
        <begin position="1"/>
        <end position="42"/>
    </location>
</feature>
<dbReference type="PANTHER" id="PTHR40469">
    <property type="entry name" value="SECRETED GLYCOSYL HYDROLASE"/>
    <property type="match status" value="1"/>
</dbReference>
<dbReference type="Pfam" id="PF03422">
    <property type="entry name" value="CBM_6"/>
    <property type="match status" value="1"/>
</dbReference>
<dbReference type="InterPro" id="IPR012938">
    <property type="entry name" value="Glc/Sorbosone_DH"/>
</dbReference>
<feature type="region of interest" description="Disordered" evidence="2">
    <location>
        <begin position="39"/>
        <end position="59"/>
    </location>
</feature>
<feature type="domain" description="CBM6" evidence="5">
    <location>
        <begin position="932"/>
        <end position="1073"/>
    </location>
</feature>
<dbReference type="Pfam" id="PF06283">
    <property type="entry name" value="ThuA"/>
    <property type="match status" value="1"/>
</dbReference>
<dbReference type="Gene3D" id="2.120.10.30">
    <property type="entry name" value="TolB, C-terminal domain"/>
    <property type="match status" value="1"/>
</dbReference>
<dbReference type="RefSeq" id="WP_340291021.1">
    <property type="nucleotide sequence ID" value="NZ_JBBEOI010000028.1"/>
</dbReference>
<dbReference type="InterPro" id="IPR008979">
    <property type="entry name" value="Galactose-bd-like_sf"/>
</dbReference>
<accession>A0ABV7WFQ0</accession>
<dbReference type="InterPro" id="IPR041542">
    <property type="entry name" value="GH43_C2"/>
</dbReference>